<feature type="compositionally biased region" description="Low complexity" evidence="1">
    <location>
        <begin position="136"/>
        <end position="147"/>
    </location>
</feature>
<keyword evidence="2" id="KW-0732">Signal</keyword>
<dbReference type="InterPro" id="IPR010221">
    <property type="entry name" value="VCBS_dom"/>
</dbReference>
<evidence type="ECO:0000256" key="2">
    <source>
        <dbReference type="SAM" id="SignalP"/>
    </source>
</evidence>
<dbReference type="Proteomes" id="UP001589783">
    <property type="component" value="Unassembled WGS sequence"/>
</dbReference>
<evidence type="ECO:0000313" key="3">
    <source>
        <dbReference type="EMBL" id="MFC0313968.1"/>
    </source>
</evidence>
<comment type="caution">
    <text evidence="3">The sequence shown here is derived from an EMBL/GenBank/DDBJ whole genome shotgun (WGS) entry which is preliminary data.</text>
</comment>
<feature type="compositionally biased region" description="Low complexity" evidence="1">
    <location>
        <begin position="97"/>
        <end position="115"/>
    </location>
</feature>
<accession>A0ABV6H511</accession>
<evidence type="ECO:0000313" key="4">
    <source>
        <dbReference type="Proteomes" id="UP001589783"/>
    </source>
</evidence>
<feature type="signal peptide" evidence="2">
    <location>
        <begin position="1"/>
        <end position="29"/>
    </location>
</feature>
<proteinExistence type="predicted"/>
<feature type="compositionally biased region" description="Low complexity" evidence="1">
    <location>
        <begin position="70"/>
        <end position="82"/>
    </location>
</feature>
<feature type="compositionally biased region" description="Low complexity" evidence="1">
    <location>
        <begin position="34"/>
        <end position="48"/>
    </location>
</feature>
<keyword evidence="4" id="KW-1185">Reference proteome</keyword>
<feature type="compositionally biased region" description="Pro residues" evidence="1">
    <location>
        <begin position="58"/>
        <end position="69"/>
    </location>
</feature>
<dbReference type="EMBL" id="JBHLWV010000012">
    <property type="protein sequence ID" value="MFC0313968.1"/>
    <property type="molecule type" value="Genomic_DNA"/>
</dbReference>
<feature type="region of interest" description="Disordered" evidence="1">
    <location>
        <begin position="22"/>
        <end position="156"/>
    </location>
</feature>
<feature type="chain" id="PRO_5046123063" evidence="2">
    <location>
        <begin position="30"/>
        <end position="1194"/>
    </location>
</feature>
<dbReference type="SUPFAM" id="SSF50960">
    <property type="entry name" value="TolB, C-terminal domain"/>
    <property type="match status" value="1"/>
</dbReference>
<dbReference type="Gene3D" id="2.130.10.10">
    <property type="entry name" value="YVTN repeat-like/Quinoprotein amine dehydrogenase"/>
    <property type="match status" value="1"/>
</dbReference>
<protein>
    <submittedName>
        <fullName evidence="3">Ig-like domain-containing protein</fullName>
    </submittedName>
</protein>
<evidence type="ECO:0000256" key="1">
    <source>
        <dbReference type="SAM" id="MobiDB-lite"/>
    </source>
</evidence>
<name>A0ABV6H511_9ACTN</name>
<reference evidence="3 4" key="1">
    <citation type="submission" date="2024-09" db="EMBL/GenBank/DDBJ databases">
        <authorList>
            <person name="Sun Q."/>
            <person name="Mori K."/>
        </authorList>
    </citation>
    <scope>NUCLEOTIDE SEQUENCE [LARGE SCALE GENOMIC DNA]</scope>
    <source>
        <strain evidence="3 4">CCM 7957</strain>
    </source>
</reference>
<dbReference type="InterPro" id="IPR015943">
    <property type="entry name" value="WD40/YVTN_repeat-like_dom_sf"/>
</dbReference>
<dbReference type="RefSeq" id="WP_382361149.1">
    <property type="nucleotide sequence ID" value="NZ_JBHLWV010000012.1"/>
</dbReference>
<feature type="region of interest" description="Disordered" evidence="1">
    <location>
        <begin position="363"/>
        <end position="387"/>
    </location>
</feature>
<dbReference type="Pfam" id="PF17963">
    <property type="entry name" value="Big_9"/>
    <property type="match status" value="3"/>
</dbReference>
<organism evidence="3 4">
    <name type="scientific">Gordonia phosphorivorans</name>
    <dbReference type="NCBI Taxonomy" id="1056982"/>
    <lineage>
        <taxon>Bacteria</taxon>
        <taxon>Bacillati</taxon>
        <taxon>Actinomycetota</taxon>
        <taxon>Actinomycetes</taxon>
        <taxon>Mycobacteriales</taxon>
        <taxon>Gordoniaceae</taxon>
        <taxon>Gordonia</taxon>
    </lineage>
</organism>
<sequence>MHVSQKNRVRLVAAAAGIGILMNPGQAGADPDLDSTGSGDTSTSQSSDPGGGEVDTPPADPDPPAPAPPDTTEAPADTTATPPAEPAPSDTPPHSETPPQSDPPSTTSAPEPTTPQIDVTPESAGPTMLLDDDDAPATAPPATTRTPIEPLTALDRPGRTAVPSIFDLSVPPATGGGAVPAVAPTAIAAPADEAPAPNRPATLGFAGLLALVGLPLLTGTSGATTAAAPAPWTLLWFSRRLQGQFFNTSPTASYQLSQTDTGHTVALTTADADGDPVTHTVTRGPEHGTVVKNPDGTYSYTRAPGSTGADRFTVTVSDASAGSHQHGVDSLRSLLTGQNPHTRAVVIDIPAVSAPANNAPQFAAPTDQQTHPTSGAMTGRVNATDPDAGDTLRYTSDWNGTAGTFVLDPATGVYTFTPTDEAMHAAAGNDATAAQQSVTVDVTVTDGSGATDTDQLVLSLLPRNTAPTLSGTDPIGVVQTAPGSTSGTTTGDLSTHVTDADADDVTFTLDPEHGPAHGSVVVNADGTFTYTPDPTGGAATDSFTVVLDDGHANGTSSQVVTVHRAQVMLGAVDAETGEVSGQLLGHQAGTTYSVDGGTATGAPNTFLTPNGATVVFDDSNGTFTYAPDPADRFWAGGGGPSTEQFTVVAQQGGNPPQHTVVTTPITATDTVTLDATGLDAVSPRYSAGVSTDGTALTVLDRTTAQTATIALPAGHTGSTVSFSTDDAYAHVTNPDGTLITVVDLADSSVVGSYAIADNGDGTETLTWTGAPSGILLMAFDPSSAALTGTDIAVTPDGTYALIAVTDTDGTTLHSGNTATGTHTQLSVTPLTGPVEVYVLGSGRVLATNGDTVQFLSLADAEILATSTPAYDVATEYEYSADGRYAYGYTEGFADPSTLTIVDLQTGAVDVVEIDPNWTTDPTGTSVYWAASTVTGGPGEGGVFPATTTVTRLSFADPQAPTSWTVDGYSDQDLRGGAGRYSFDENGNFLIATTDPVFDGEGVTFTNSKLTRVNPVSGPISGPSIPAPDGVIVYVSAASDGTPYVTSGTQSQEIALYALTDDGPVFIAANSLGVMTDDRAHMFIITPDPDDPSIFTVRVRDLNTGEMSTPFTVTADELASGDMSASEYVVFLSEGDGGSTVVEVLLQSGQRTMLTTTDDTVSAVGYLTDGLFYVITTDDFAREHVTITRVPSMVV</sequence>
<dbReference type="Gene3D" id="2.60.40.60">
    <property type="entry name" value="Cadherins"/>
    <property type="match status" value="1"/>
</dbReference>
<dbReference type="SUPFAM" id="SSF69322">
    <property type="entry name" value="Tricorn protease domain 2"/>
    <property type="match status" value="1"/>
</dbReference>
<gene>
    <name evidence="3" type="ORF">ACFFJD_03750</name>
</gene>
<dbReference type="Gene3D" id="2.60.40.2810">
    <property type="match status" value="1"/>
</dbReference>
<dbReference type="NCBIfam" id="TIGR01965">
    <property type="entry name" value="VCBS_repeat"/>
    <property type="match status" value="2"/>
</dbReference>
<feature type="compositionally biased region" description="Polar residues" evidence="1">
    <location>
        <begin position="366"/>
        <end position="376"/>
    </location>
</feature>